<dbReference type="GO" id="GO:0003995">
    <property type="term" value="F:acyl-CoA dehydrogenase activity"/>
    <property type="evidence" value="ECO:0007669"/>
    <property type="project" value="TreeGrafter"/>
</dbReference>
<feature type="domain" description="Acyl-CoA dehydrogenase/oxidase C-terminal" evidence="6">
    <location>
        <begin position="250"/>
        <end position="399"/>
    </location>
</feature>
<dbReference type="Pfam" id="PF00441">
    <property type="entry name" value="Acyl-CoA_dh_1"/>
    <property type="match status" value="1"/>
</dbReference>
<gene>
    <name evidence="9" type="ORF">HA039_09765</name>
</gene>
<keyword evidence="10" id="KW-1185">Reference proteome</keyword>
<evidence type="ECO:0000256" key="5">
    <source>
        <dbReference type="RuleBase" id="RU362125"/>
    </source>
</evidence>
<dbReference type="PIRSF" id="PIRSF016578">
    <property type="entry name" value="HsaA"/>
    <property type="match status" value="1"/>
</dbReference>
<evidence type="ECO:0000313" key="10">
    <source>
        <dbReference type="Proteomes" id="UP000501179"/>
    </source>
</evidence>
<sequence length="405" mass="43486">MSDAYDNTLELNFDVLPGELEKFRLRVREFAQDVVAPRVQDLDAAPADDFDWDMVTQGHSIGLTRVAIPRDYGGLGFGMLGAAVALEEVATVCAGTALIFGAAMLGQAPVLLSGDPRLQARFLPLFSGDAPVLACNAVTEEEAGCDLIIPDNAVHARDVMTARRDGDHYVLNGRKRFITNAQVANFASVFANMEGFPGATGLTSFMVPLDLPGVVRGPVADKLGYRLCLGSELTFENVRIPAENMIGDEGDGMAINIAQSNMARASVAGISTGVARGALALAIDWCDTRVQGGRPLREHQFTAAKLAEMTSKVDAARLLYLRAAHKVDNELPAPQYEPAVAKYFADRVAIDVADLAMSLAGARGYLKSFGLEKRLRDAYGARIYEGTPEVLALAITESLYDEERA</sequence>
<dbReference type="InterPro" id="IPR009100">
    <property type="entry name" value="AcylCoA_DH/oxidase_NM_dom_sf"/>
</dbReference>
<dbReference type="Pfam" id="PF02771">
    <property type="entry name" value="Acyl-CoA_dh_N"/>
    <property type="match status" value="1"/>
</dbReference>
<dbReference type="InterPro" id="IPR046373">
    <property type="entry name" value="Acyl-CoA_Oxase/DH_mid-dom_sf"/>
</dbReference>
<comment type="cofactor">
    <cofactor evidence="1 5">
        <name>FAD</name>
        <dbReference type="ChEBI" id="CHEBI:57692"/>
    </cofactor>
</comment>
<evidence type="ECO:0000313" key="9">
    <source>
        <dbReference type="EMBL" id="QIQ02562.1"/>
    </source>
</evidence>
<dbReference type="Gene3D" id="2.40.110.10">
    <property type="entry name" value="Butyryl-CoA Dehydrogenase, subunit A, domain 2"/>
    <property type="match status" value="1"/>
</dbReference>
<dbReference type="Gene3D" id="1.10.540.10">
    <property type="entry name" value="Acyl-CoA dehydrogenase/oxidase, N-terminal domain"/>
    <property type="match status" value="1"/>
</dbReference>
<proteinExistence type="inferred from homology"/>
<evidence type="ECO:0000256" key="4">
    <source>
        <dbReference type="ARBA" id="ARBA00022827"/>
    </source>
</evidence>
<dbReference type="PANTHER" id="PTHR43884:SF12">
    <property type="entry name" value="ISOVALERYL-COA DEHYDROGENASE, MITOCHONDRIAL-RELATED"/>
    <property type="match status" value="1"/>
</dbReference>
<dbReference type="InterPro" id="IPR037069">
    <property type="entry name" value="AcylCoA_DH/ox_N_sf"/>
</dbReference>
<evidence type="ECO:0000259" key="7">
    <source>
        <dbReference type="Pfam" id="PF02770"/>
    </source>
</evidence>
<evidence type="ECO:0000259" key="8">
    <source>
        <dbReference type="Pfam" id="PF02771"/>
    </source>
</evidence>
<keyword evidence="3 5" id="KW-0285">Flavoprotein</keyword>
<dbReference type="SUPFAM" id="SSF56645">
    <property type="entry name" value="Acyl-CoA dehydrogenase NM domain-like"/>
    <property type="match status" value="1"/>
</dbReference>
<feature type="domain" description="Acyl-CoA oxidase/dehydrogenase middle" evidence="7">
    <location>
        <begin position="135"/>
        <end position="238"/>
    </location>
</feature>
<feature type="domain" description="Acyl-CoA dehydrogenase/oxidase N-terminal" evidence="8">
    <location>
        <begin position="19"/>
        <end position="124"/>
    </location>
</feature>
<evidence type="ECO:0000256" key="2">
    <source>
        <dbReference type="ARBA" id="ARBA00009347"/>
    </source>
</evidence>
<dbReference type="PANTHER" id="PTHR43884">
    <property type="entry name" value="ACYL-COA DEHYDROGENASE"/>
    <property type="match status" value="1"/>
</dbReference>
<dbReference type="Proteomes" id="UP000501179">
    <property type="component" value="Chromosome"/>
</dbReference>
<dbReference type="Pfam" id="PF02770">
    <property type="entry name" value="Acyl-CoA_dh_M"/>
    <property type="match status" value="1"/>
</dbReference>
<dbReference type="RefSeq" id="WP_167026779.1">
    <property type="nucleotide sequence ID" value="NZ_CP050177.1"/>
</dbReference>
<dbReference type="Gene3D" id="1.20.140.10">
    <property type="entry name" value="Butyryl-CoA Dehydrogenase, subunit A, domain 3"/>
    <property type="match status" value="1"/>
</dbReference>
<dbReference type="InterPro" id="IPR036250">
    <property type="entry name" value="AcylCo_DH-like_C"/>
</dbReference>
<evidence type="ECO:0000256" key="1">
    <source>
        <dbReference type="ARBA" id="ARBA00001974"/>
    </source>
</evidence>
<dbReference type="EMBL" id="CP050177">
    <property type="protein sequence ID" value="QIQ02562.1"/>
    <property type="molecule type" value="Genomic_DNA"/>
</dbReference>
<organism evidence="9 10">
    <name type="scientific">Streptomyces liangshanensis</name>
    <dbReference type="NCBI Taxonomy" id="2717324"/>
    <lineage>
        <taxon>Bacteria</taxon>
        <taxon>Bacillati</taxon>
        <taxon>Actinomycetota</taxon>
        <taxon>Actinomycetes</taxon>
        <taxon>Kitasatosporales</taxon>
        <taxon>Streptomycetaceae</taxon>
        <taxon>Streptomyces</taxon>
    </lineage>
</organism>
<name>A0A6G9GWB3_9ACTN</name>
<accession>A0A6G9GWB3</accession>
<keyword evidence="4 5" id="KW-0274">FAD</keyword>
<reference evidence="9 10" key="1">
    <citation type="submission" date="2020-03" db="EMBL/GenBank/DDBJ databases">
        <title>A novel species.</title>
        <authorList>
            <person name="Gao J."/>
        </authorList>
    </citation>
    <scope>NUCLEOTIDE SEQUENCE [LARGE SCALE GENOMIC DNA]</scope>
    <source>
        <strain evidence="9 10">QMT-12</strain>
    </source>
</reference>
<dbReference type="KEGG" id="slia:HA039_09765"/>
<protein>
    <submittedName>
        <fullName evidence="9">Acyl-CoA dehydrogenase</fullName>
    </submittedName>
</protein>
<dbReference type="AlphaFoldDB" id="A0A6G9GWB3"/>
<dbReference type="InterPro" id="IPR006091">
    <property type="entry name" value="Acyl-CoA_Oxase/DH_mid-dom"/>
</dbReference>
<comment type="similarity">
    <text evidence="2 5">Belongs to the acyl-CoA dehydrogenase family.</text>
</comment>
<dbReference type="SUPFAM" id="SSF47203">
    <property type="entry name" value="Acyl-CoA dehydrogenase C-terminal domain-like"/>
    <property type="match status" value="1"/>
</dbReference>
<dbReference type="GO" id="GO:0050660">
    <property type="term" value="F:flavin adenine dinucleotide binding"/>
    <property type="evidence" value="ECO:0007669"/>
    <property type="project" value="InterPro"/>
</dbReference>
<keyword evidence="5" id="KW-0560">Oxidoreductase</keyword>
<dbReference type="InterPro" id="IPR009075">
    <property type="entry name" value="AcylCo_DH/oxidase_C"/>
</dbReference>
<evidence type="ECO:0000259" key="6">
    <source>
        <dbReference type="Pfam" id="PF00441"/>
    </source>
</evidence>
<dbReference type="InterPro" id="IPR013786">
    <property type="entry name" value="AcylCoA_DH/ox_N"/>
</dbReference>
<evidence type="ECO:0000256" key="3">
    <source>
        <dbReference type="ARBA" id="ARBA00022630"/>
    </source>
</evidence>